<name>A0A0G4BBP7_UNCK3</name>
<organism evidence="1 2">
    <name type="scientific">candidate division Kazan bacterium GW2011_GWA1_50_15</name>
    <dbReference type="NCBI Taxonomy" id="1620412"/>
    <lineage>
        <taxon>Bacteria</taxon>
        <taxon>Bacteria division Kazan-3B-28</taxon>
    </lineage>
</organism>
<dbReference type="Proteomes" id="UP000035659">
    <property type="component" value="Chromosome"/>
</dbReference>
<reference evidence="1 2" key="1">
    <citation type="journal article" date="2015" name="Nature">
        <title>rRNA introns, odd ribosomes, and small enigmatic genomes across a large radiation of phyla.</title>
        <authorList>
            <person name="Brown C.T."/>
            <person name="Hug L.A."/>
            <person name="Thomas B.C."/>
            <person name="Sharon I."/>
            <person name="Castelle C.J."/>
            <person name="Singh A."/>
            <person name="Wilkins M.J."/>
            <person name="Williams K.H."/>
            <person name="Banfield J.F."/>
        </authorList>
    </citation>
    <scope>NUCLEOTIDE SEQUENCE [LARGE SCALE GENOMIC DNA]</scope>
</reference>
<gene>
    <name evidence="1" type="ORF">VE98_C0001G0596</name>
</gene>
<protein>
    <submittedName>
        <fullName evidence="1">Uncharacterized protein</fullName>
    </submittedName>
</protein>
<sequence>MLLQRLRRVASAATFVLAKVAKAVALFARSIHWQKGWALSVV</sequence>
<dbReference type="EMBL" id="CP011216">
    <property type="protein sequence ID" value="AKM85050.1"/>
    <property type="molecule type" value="Genomic_DNA"/>
</dbReference>
<evidence type="ECO:0000313" key="1">
    <source>
        <dbReference type="EMBL" id="AKM85050.1"/>
    </source>
</evidence>
<proteinExistence type="predicted"/>
<evidence type="ECO:0000313" key="2">
    <source>
        <dbReference type="Proteomes" id="UP000035659"/>
    </source>
</evidence>
<dbReference type="KEGG" id="bgw:VE98_C0001G0596"/>
<accession>A0A0G4BBP7</accession>
<dbReference type="AlphaFoldDB" id="A0A0G4BBP7"/>